<keyword evidence="9" id="KW-0830">Ubiquinone</keyword>
<protein>
    <submittedName>
        <fullName evidence="9">NADH-ubiquinone oxidoreductase (Complex I) subunit 5</fullName>
    </submittedName>
</protein>
<keyword evidence="10" id="KW-1185">Reference proteome</keyword>
<feature type="transmembrane region" description="Helical" evidence="6">
    <location>
        <begin position="506"/>
        <end position="523"/>
    </location>
</feature>
<keyword evidence="2 5" id="KW-0812">Transmembrane</keyword>
<dbReference type="InterPro" id="IPR003945">
    <property type="entry name" value="NU5C-like"/>
</dbReference>
<feature type="transmembrane region" description="Helical" evidence="6">
    <location>
        <begin position="214"/>
        <end position="235"/>
    </location>
</feature>
<dbReference type="PRINTS" id="PR01434">
    <property type="entry name" value="NADHDHGNASE5"/>
</dbReference>
<feature type="transmembrane region" description="Helical" evidence="6">
    <location>
        <begin position="585"/>
        <end position="606"/>
    </location>
</feature>
<dbReference type="RefSeq" id="WP_130274392.1">
    <property type="nucleotide sequence ID" value="NZ_SGXG01000001.1"/>
</dbReference>
<gene>
    <name evidence="9" type="ORF">BC751_0777</name>
</gene>
<dbReference type="Pfam" id="PF00662">
    <property type="entry name" value="Proton_antipo_N"/>
    <property type="match status" value="1"/>
</dbReference>
<organism evidence="9 10">
    <name type="scientific">Cecembia calidifontis</name>
    <dbReference type="NCBI Taxonomy" id="1187080"/>
    <lineage>
        <taxon>Bacteria</taxon>
        <taxon>Pseudomonadati</taxon>
        <taxon>Bacteroidota</taxon>
        <taxon>Cytophagia</taxon>
        <taxon>Cytophagales</taxon>
        <taxon>Cyclobacteriaceae</taxon>
        <taxon>Cecembia</taxon>
    </lineage>
</organism>
<dbReference type="AlphaFoldDB" id="A0A4Q7P6V8"/>
<dbReference type="EMBL" id="SGXG01000001">
    <property type="protein sequence ID" value="RZS95258.1"/>
    <property type="molecule type" value="Genomic_DNA"/>
</dbReference>
<feature type="transmembrane region" description="Helical" evidence="6">
    <location>
        <begin position="315"/>
        <end position="338"/>
    </location>
</feature>
<feature type="transmembrane region" description="Helical" evidence="6">
    <location>
        <begin position="142"/>
        <end position="160"/>
    </location>
</feature>
<evidence type="ECO:0000256" key="5">
    <source>
        <dbReference type="RuleBase" id="RU000320"/>
    </source>
</evidence>
<dbReference type="GO" id="GO:0012505">
    <property type="term" value="C:endomembrane system"/>
    <property type="evidence" value="ECO:0007669"/>
    <property type="project" value="UniProtKB-SubCell"/>
</dbReference>
<evidence type="ECO:0000256" key="2">
    <source>
        <dbReference type="ARBA" id="ARBA00022692"/>
    </source>
</evidence>
<feature type="transmembrane region" description="Helical" evidence="6">
    <location>
        <begin position="36"/>
        <end position="56"/>
    </location>
</feature>
<dbReference type="InterPro" id="IPR001750">
    <property type="entry name" value="ND/Mrp_TM"/>
</dbReference>
<dbReference type="GO" id="GO:0015990">
    <property type="term" value="P:electron transport coupled proton transport"/>
    <property type="evidence" value="ECO:0007669"/>
    <property type="project" value="TreeGrafter"/>
</dbReference>
<evidence type="ECO:0000256" key="1">
    <source>
        <dbReference type="ARBA" id="ARBA00004127"/>
    </source>
</evidence>
<comment type="caution">
    <text evidence="9">The sequence shown here is derived from an EMBL/GenBank/DDBJ whole genome shotgun (WGS) entry which is preliminary data.</text>
</comment>
<dbReference type="PANTHER" id="PTHR42829:SF2">
    <property type="entry name" value="NADH-UBIQUINONE OXIDOREDUCTASE CHAIN 5"/>
    <property type="match status" value="1"/>
</dbReference>
<proteinExistence type="predicted"/>
<feature type="transmembrane region" description="Helical" evidence="6">
    <location>
        <begin position="118"/>
        <end position="136"/>
    </location>
</feature>
<dbReference type="Pfam" id="PF00361">
    <property type="entry name" value="Proton_antipo_M"/>
    <property type="match status" value="1"/>
</dbReference>
<evidence type="ECO:0000256" key="4">
    <source>
        <dbReference type="ARBA" id="ARBA00023136"/>
    </source>
</evidence>
<evidence type="ECO:0000313" key="10">
    <source>
        <dbReference type="Proteomes" id="UP000292209"/>
    </source>
</evidence>
<sequence>MENQMIISAFVLLPFLAFAIALLLPEKKETGFSNLAFGTVTVQLLAITGFIVHWIWGGMKPLNIPEMEIYNNKHYQFLLDFYFDKTTAVFLWVGAFVTFLITRYSRFYMHMEEGYKRFFNTLLFFYLAYNLTVLAGNFETLFLGWEMLGISSFLLIAFYRERYLPVRNAVKVFTIYRIGDIGIILAMWASHHLWHENITFIKLLDEQLVSEHLASHSGIGLFIAISLLIAAAAKSAQLPFSSWLPRAMEGPTPSSAIFYGSLSVHFGVFLLLRTYPFWEHQLAARILIGLTGLLTVVIAYPIARVQSTIKTQIAYASIAQIGLMFIEVALGLETLALIHFAGNAFLRTYQLLVSPSVVAYMIRDQFYHFKPRQISVEDTMPKRLEYSLYLLSLKEWNTDYFLNRYVFHPIKKLGRKLDFLTPKNLLLYFLPVYALGLFLYFQQELIPEEVKEWLPEIFGFLGLLMVFKAFSERIYPRLALMLVMANHFWIALAVSFNEAFDYSETLIYLSGVAVAGIIGYAVLERLRRKESAFFDLNQYYGHVYEYPGLALVFLLAALGVMGFPISPTFIGVDLLFSHIREDQYLLAAFDAVSFIFGGIALIRIYARLFLGPHVKNYHPTALKSS</sequence>
<dbReference type="GO" id="GO:0042773">
    <property type="term" value="P:ATP synthesis coupled electron transport"/>
    <property type="evidence" value="ECO:0007669"/>
    <property type="project" value="InterPro"/>
</dbReference>
<evidence type="ECO:0000256" key="6">
    <source>
        <dbReference type="SAM" id="Phobius"/>
    </source>
</evidence>
<evidence type="ECO:0000259" key="7">
    <source>
        <dbReference type="Pfam" id="PF00361"/>
    </source>
</evidence>
<keyword evidence="4 6" id="KW-0472">Membrane</keyword>
<dbReference type="Proteomes" id="UP000292209">
    <property type="component" value="Unassembled WGS sequence"/>
</dbReference>
<feature type="transmembrane region" description="Helical" evidence="6">
    <location>
        <begin position="453"/>
        <end position="471"/>
    </location>
</feature>
<feature type="transmembrane region" description="Helical" evidence="6">
    <location>
        <begin position="425"/>
        <end position="441"/>
    </location>
</feature>
<feature type="transmembrane region" description="Helical" evidence="6">
    <location>
        <begin position="282"/>
        <end position="303"/>
    </location>
</feature>
<dbReference type="GO" id="GO:0008137">
    <property type="term" value="F:NADH dehydrogenase (ubiquinone) activity"/>
    <property type="evidence" value="ECO:0007669"/>
    <property type="project" value="InterPro"/>
</dbReference>
<feature type="transmembrane region" description="Helical" evidence="6">
    <location>
        <begin position="478"/>
        <end position="500"/>
    </location>
</feature>
<feature type="domain" description="NADH-Ubiquinone oxidoreductase (complex I) chain 5 N-terminal" evidence="8">
    <location>
        <begin position="74"/>
        <end position="119"/>
    </location>
</feature>
<name>A0A4Q7P6V8_9BACT</name>
<feature type="transmembrane region" description="Helical" evidence="6">
    <location>
        <begin position="6"/>
        <end position="24"/>
    </location>
</feature>
<dbReference type="GO" id="GO:0003954">
    <property type="term" value="F:NADH dehydrogenase activity"/>
    <property type="evidence" value="ECO:0007669"/>
    <property type="project" value="TreeGrafter"/>
</dbReference>
<feature type="transmembrane region" description="Helical" evidence="6">
    <location>
        <begin position="543"/>
        <end position="565"/>
    </location>
</feature>
<dbReference type="GO" id="GO:0016020">
    <property type="term" value="C:membrane"/>
    <property type="evidence" value="ECO:0007669"/>
    <property type="project" value="UniProtKB-SubCell"/>
</dbReference>
<feature type="transmembrane region" description="Helical" evidence="6">
    <location>
        <begin position="87"/>
        <end position="106"/>
    </location>
</feature>
<evidence type="ECO:0000259" key="8">
    <source>
        <dbReference type="Pfam" id="PF00662"/>
    </source>
</evidence>
<dbReference type="OrthoDB" id="9807568at2"/>
<feature type="domain" description="NADH:quinone oxidoreductase/Mrp antiporter transmembrane" evidence="7">
    <location>
        <begin position="136"/>
        <end position="358"/>
    </location>
</feature>
<dbReference type="PANTHER" id="PTHR42829">
    <property type="entry name" value="NADH-UBIQUINONE OXIDOREDUCTASE CHAIN 5"/>
    <property type="match status" value="1"/>
</dbReference>
<evidence type="ECO:0000313" key="9">
    <source>
        <dbReference type="EMBL" id="RZS95258.1"/>
    </source>
</evidence>
<keyword evidence="3 6" id="KW-1133">Transmembrane helix</keyword>
<feature type="transmembrane region" description="Helical" evidence="6">
    <location>
        <begin position="256"/>
        <end position="276"/>
    </location>
</feature>
<comment type="subcellular location">
    <subcellularLocation>
        <location evidence="1">Endomembrane system</location>
        <topology evidence="1">Multi-pass membrane protein</topology>
    </subcellularLocation>
    <subcellularLocation>
        <location evidence="5">Membrane</location>
        <topology evidence="5">Multi-pass membrane protein</topology>
    </subcellularLocation>
</comment>
<evidence type="ECO:0000256" key="3">
    <source>
        <dbReference type="ARBA" id="ARBA00022989"/>
    </source>
</evidence>
<reference evidence="9 10" key="1">
    <citation type="submission" date="2019-02" db="EMBL/GenBank/DDBJ databases">
        <title>Genomic Encyclopedia of Archaeal and Bacterial Type Strains, Phase II (KMG-II): from individual species to whole genera.</title>
        <authorList>
            <person name="Goeker M."/>
        </authorList>
    </citation>
    <scope>NUCLEOTIDE SEQUENCE [LARGE SCALE GENOMIC DNA]</scope>
    <source>
        <strain evidence="9 10">DSM 21411</strain>
    </source>
</reference>
<dbReference type="InterPro" id="IPR001516">
    <property type="entry name" value="Proton_antipo_N"/>
</dbReference>
<accession>A0A4Q7P6V8</accession>